<protein>
    <submittedName>
        <fullName evidence="1">Uncharacterized protein</fullName>
    </submittedName>
</protein>
<sequence>MLPAGRRPTDRKQVTAWPHKTFLLHDFPKISAIMNWWPLCASSLMP</sequence>
<name>F7VAR2_9PROT</name>
<comment type="caution">
    <text evidence="1">The sequence shown here is derived from an EMBL/GenBank/DDBJ whole genome shotgun (WGS) entry which is preliminary data.</text>
</comment>
<evidence type="ECO:0000313" key="1">
    <source>
        <dbReference type="EMBL" id="GAA07457.1"/>
    </source>
</evidence>
<dbReference type="Proteomes" id="UP000004319">
    <property type="component" value="Unassembled WGS sequence"/>
</dbReference>
<accession>F7VAR2</accession>
<gene>
    <name evidence="1" type="ORF">ATPR_0461</name>
</gene>
<proteinExistence type="predicted"/>
<reference evidence="1 2" key="1">
    <citation type="journal article" date="2011" name="Biochem. Biophys. Res. Commun.">
        <title>Increased number of Arginine-based salt bridges contributes to the thermotolerance of thermotolerant acetic acid bacteria, Acetobacter tropicalis SKU1100.</title>
        <authorList>
            <person name="Matsutani M."/>
            <person name="Hirakawa H."/>
            <person name="Nishikura M."/>
            <person name="Soemphol W."/>
            <person name="Ali I.A.I."/>
            <person name="Yakushi T."/>
            <person name="Matsushita K."/>
        </authorList>
    </citation>
    <scope>NUCLEOTIDE SEQUENCE [LARGE SCALE GENOMIC DNA]</scope>
    <source>
        <strain evidence="1 2">NBRC 101654</strain>
    </source>
</reference>
<dbReference type="AlphaFoldDB" id="F7VAR2"/>
<dbReference type="EMBL" id="BABS01000008">
    <property type="protein sequence ID" value="GAA07457.1"/>
    <property type="molecule type" value="Genomic_DNA"/>
</dbReference>
<evidence type="ECO:0000313" key="2">
    <source>
        <dbReference type="Proteomes" id="UP000004319"/>
    </source>
</evidence>
<organism evidence="1 2">
    <name type="scientific">Acetobacter tropicalis NBRC 101654</name>
    <dbReference type="NCBI Taxonomy" id="749388"/>
    <lineage>
        <taxon>Bacteria</taxon>
        <taxon>Pseudomonadati</taxon>
        <taxon>Pseudomonadota</taxon>
        <taxon>Alphaproteobacteria</taxon>
        <taxon>Acetobacterales</taxon>
        <taxon>Acetobacteraceae</taxon>
        <taxon>Acetobacter</taxon>
    </lineage>
</organism>